<dbReference type="RefSeq" id="WP_113270481.1">
    <property type="nucleotide sequence ID" value="NZ_QNTU01000010.1"/>
</dbReference>
<feature type="domain" description="Alcohol dehydrogenase-like C-terminal" evidence="6">
    <location>
        <begin position="196"/>
        <end position="274"/>
    </location>
</feature>
<dbReference type="InterPro" id="IPR011032">
    <property type="entry name" value="GroES-like_sf"/>
</dbReference>
<dbReference type="InterPro" id="IPR013154">
    <property type="entry name" value="ADH-like_N"/>
</dbReference>
<dbReference type="Pfam" id="PF08240">
    <property type="entry name" value="ADH_N"/>
    <property type="match status" value="1"/>
</dbReference>
<sequence>MKALCWHGKNDVRYDTVPDPEIEHPRDAIVNVSSCAICGSDLHLYDHFIPSMQSGDVLGHEFMGEVMEVGSEAKNLKVGDRVVVPFTIFCGECEQCQRGNYSVCERSNRNKSLADKAFGHGGAGLFGYSHLTGGYAGGQAEFVRVPFADTTHIKVPSTLTDEQVLFLGDIFPTGWQAAVQCDIQPTDTVVVWGAGPVGQFCIRSAVLLGAKQVVVIDNVPERLSMAEGGGAITINFDKESVLSRLKDLTNGKGPEKCIDAVGLEAHATRSLDSVYDRVKQSMMMESDRAHVLREMIYVCRPAGVLSIPGVYGGLVDKIPMGALMNKGLTVRTGQTHVNRWTDDLLRRIDEGQIDPSFVITHSVGLDQGPEMYKTFRDKQDGCVKVILKP</sequence>
<keyword evidence="2 5" id="KW-0479">Metal-binding</keyword>
<gene>
    <name evidence="8" type="ORF">DQ400_14660</name>
</gene>
<comment type="caution">
    <text evidence="8">The sequence shown here is derived from an EMBL/GenBank/DDBJ whole genome shotgun (WGS) entry which is preliminary data.</text>
</comment>
<dbReference type="EMBL" id="QNTU01000010">
    <property type="protein sequence ID" value="RBI66286.1"/>
    <property type="molecule type" value="Genomic_DNA"/>
</dbReference>
<name>A0A365TKF0_9GAMM</name>
<organism evidence="8 9">
    <name type="scientific">Vreelandella sulfidaeris</name>
    <dbReference type="NCBI Taxonomy" id="115553"/>
    <lineage>
        <taxon>Bacteria</taxon>
        <taxon>Pseudomonadati</taxon>
        <taxon>Pseudomonadota</taxon>
        <taxon>Gammaproteobacteria</taxon>
        <taxon>Oceanospirillales</taxon>
        <taxon>Halomonadaceae</taxon>
        <taxon>Vreelandella</taxon>
    </lineage>
</organism>
<dbReference type="InterPro" id="IPR036291">
    <property type="entry name" value="NAD(P)-bd_dom_sf"/>
</dbReference>
<keyword evidence="4" id="KW-0560">Oxidoreductase</keyword>
<dbReference type="PANTHER" id="PTHR42813">
    <property type="entry name" value="ZINC-TYPE ALCOHOL DEHYDROGENASE-LIKE"/>
    <property type="match status" value="1"/>
</dbReference>
<dbReference type="SUPFAM" id="SSF50129">
    <property type="entry name" value="GroES-like"/>
    <property type="match status" value="1"/>
</dbReference>
<comment type="similarity">
    <text evidence="5">Belongs to the zinc-containing alcohol dehydrogenase family.</text>
</comment>
<dbReference type="Pfam" id="PF00107">
    <property type="entry name" value="ADH_zinc_N"/>
    <property type="match status" value="1"/>
</dbReference>
<protein>
    <submittedName>
        <fullName evidence="8">Glutathione-dependent formaldehyde dehydrogenase</fullName>
    </submittedName>
</protein>
<dbReference type="SUPFAM" id="SSF51735">
    <property type="entry name" value="NAD(P)-binding Rossmann-fold domains"/>
    <property type="match status" value="1"/>
</dbReference>
<comment type="cofactor">
    <cofactor evidence="1 5">
        <name>Zn(2+)</name>
        <dbReference type="ChEBI" id="CHEBI:29105"/>
    </cofactor>
</comment>
<dbReference type="PANTHER" id="PTHR42813:SF2">
    <property type="entry name" value="DEHYDROGENASE, ZINC-CONTAINING, PUTATIVE (AFU_ORTHOLOGUE AFUA_2G02810)-RELATED"/>
    <property type="match status" value="1"/>
</dbReference>
<evidence type="ECO:0000256" key="1">
    <source>
        <dbReference type="ARBA" id="ARBA00001947"/>
    </source>
</evidence>
<proteinExistence type="inferred from homology"/>
<dbReference type="Gene3D" id="3.40.50.720">
    <property type="entry name" value="NAD(P)-binding Rossmann-like Domain"/>
    <property type="match status" value="1"/>
</dbReference>
<feature type="domain" description="Alcohol dehydrogenase-like N-terminal" evidence="7">
    <location>
        <begin position="25"/>
        <end position="152"/>
    </location>
</feature>
<dbReference type="Proteomes" id="UP000252204">
    <property type="component" value="Unassembled WGS sequence"/>
</dbReference>
<keyword evidence="9" id="KW-1185">Reference proteome</keyword>
<evidence type="ECO:0000259" key="7">
    <source>
        <dbReference type="Pfam" id="PF08240"/>
    </source>
</evidence>
<reference evidence="9" key="1">
    <citation type="submission" date="2018-06" db="EMBL/GenBank/DDBJ databases">
        <title>Whole genome sequencing of four bacterial strains from South Shetland trench revealing bio-synthetic gene clusters.</title>
        <authorList>
            <person name="Abdel-Mageed W.M."/>
            <person name="Lehri B."/>
            <person name="Jarmusch S."/>
            <person name="Miranda K."/>
            <person name="Goodfellow M."/>
            <person name="Jaspars M."/>
            <person name="Karlyshev A.V."/>
        </authorList>
    </citation>
    <scope>NUCLEOTIDE SEQUENCE [LARGE SCALE GENOMIC DNA]</scope>
    <source>
        <strain evidence="9">SST4</strain>
    </source>
</reference>
<dbReference type="InterPro" id="IPR013149">
    <property type="entry name" value="ADH-like_C"/>
</dbReference>
<evidence type="ECO:0000256" key="4">
    <source>
        <dbReference type="ARBA" id="ARBA00023002"/>
    </source>
</evidence>
<dbReference type="CDD" id="cd08283">
    <property type="entry name" value="FDH_like_1"/>
    <property type="match status" value="1"/>
</dbReference>
<accession>A0A365TKF0</accession>
<evidence type="ECO:0000256" key="2">
    <source>
        <dbReference type="ARBA" id="ARBA00022723"/>
    </source>
</evidence>
<evidence type="ECO:0000313" key="8">
    <source>
        <dbReference type="EMBL" id="RBI66286.1"/>
    </source>
</evidence>
<evidence type="ECO:0000313" key="9">
    <source>
        <dbReference type="Proteomes" id="UP000252204"/>
    </source>
</evidence>
<dbReference type="OrthoDB" id="9773078at2"/>
<evidence type="ECO:0000256" key="5">
    <source>
        <dbReference type="RuleBase" id="RU361277"/>
    </source>
</evidence>
<dbReference type="InterPro" id="IPR002328">
    <property type="entry name" value="ADH_Zn_CS"/>
</dbReference>
<dbReference type="GO" id="GO:0016491">
    <property type="term" value="F:oxidoreductase activity"/>
    <property type="evidence" value="ECO:0007669"/>
    <property type="project" value="UniProtKB-KW"/>
</dbReference>
<evidence type="ECO:0000259" key="6">
    <source>
        <dbReference type="Pfam" id="PF00107"/>
    </source>
</evidence>
<dbReference type="Gene3D" id="3.90.180.10">
    <property type="entry name" value="Medium-chain alcohol dehydrogenases, catalytic domain"/>
    <property type="match status" value="1"/>
</dbReference>
<keyword evidence="3 5" id="KW-0862">Zinc</keyword>
<dbReference type="GO" id="GO:0008270">
    <property type="term" value="F:zinc ion binding"/>
    <property type="evidence" value="ECO:0007669"/>
    <property type="project" value="InterPro"/>
</dbReference>
<dbReference type="PROSITE" id="PS00059">
    <property type="entry name" value="ADH_ZINC"/>
    <property type="match status" value="1"/>
</dbReference>
<evidence type="ECO:0000256" key="3">
    <source>
        <dbReference type="ARBA" id="ARBA00022833"/>
    </source>
</evidence>
<dbReference type="AlphaFoldDB" id="A0A365TKF0"/>